<organism evidence="1">
    <name type="scientific">uncultured Caudovirales phage</name>
    <dbReference type="NCBI Taxonomy" id="2100421"/>
    <lineage>
        <taxon>Viruses</taxon>
        <taxon>Duplodnaviria</taxon>
        <taxon>Heunggongvirae</taxon>
        <taxon>Uroviricota</taxon>
        <taxon>Caudoviricetes</taxon>
        <taxon>Peduoviridae</taxon>
        <taxon>Maltschvirus</taxon>
        <taxon>Maltschvirus maltsch</taxon>
    </lineage>
</organism>
<gene>
    <name evidence="1" type="ORF">UFOVP56_38</name>
</gene>
<proteinExistence type="predicted"/>
<accession>A0A6J5T7Y5</accession>
<dbReference type="EMBL" id="LR797819">
    <property type="protein sequence ID" value="CAB4240946.1"/>
    <property type="molecule type" value="Genomic_DNA"/>
</dbReference>
<sequence length="71" mass="8009">MNERIRLIAEQFKMNFSADGYPQDGIHWDNVYEFAKIIVQECALVAFAKAPSDESACEVSQAIEEHFGVAE</sequence>
<name>A0A6J5T7Y5_9CAUD</name>
<evidence type="ECO:0000313" key="1">
    <source>
        <dbReference type="EMBL" id="CAB4240946.1"/>
    </source>
</evidence>
<reference evidence="1" key="1">
    <citation type="submission" date="2020-05" db="EMBL/GenBank/DDBJ databases">
        <authorList>
            <person name="Chiriac C."/>
            <person name="Salcher M."/>
            <person name="Ghai R."/>
            <person name="Kavagutti S V."/>
        </authorList>
    </citation>
    <scope>NUCLEOTIDE SEQUENCE</scope>
</reference>
<protein>
    <submittedName>
        <fullName evidence="1">Uncharacterized protein</fullName>
    </submittedName>
</protein>